<organism evidence="8 9">
    <name type="scientific">Streptomyces qinglanensis</name>
    <dbReference type="NCBI Taxonomy" id="943816"/>
    <lineage>
        <taxon>Bacteria</taxon>
        <taxon>Bacillati</taxon>
        <taxon>Actinomycetota</taxon>
        <taxon>Actinomycetes</taxon>
        <taxon>Kitasatosporales</taxon>
        <taxon>Streptomycetaceae</taxon>
        <taxon>Streptomyces</taxon>
    </lineage>
</organism>
<dbReference type="InterPro" id="IPR027417">
    <property type="entry name" value="P-loop_NTPase"/>
</dbReference>
<sequence>MFSIQERSESPDTGAAEPGDPHVLEVGELTVRYGDFTAVNNVGFTVGRGEIFGLLGRNGAGKTSTIAAVAGLLQPAAGHVRVLGRQLEPGRRGGAWLGGALSLQPQKTSLFPRLQVEETLRMWASLYPDPRPVPALIDELGLTDKARTRAARLSGGQQQRLLLATALVGNTPLVVLDEPTTGLDPHASRDAWAVINRARAGGTTFLLSTHAMAEAEERCDRLAILHEGRLRTSGTPAQIVRSLTRGSTVTVRSSQEGLLRAARAEFGTDAVRAEPGDGGGAPRFTVATERPERAVAWCEERSPEADVRLHRPTLEDAFLAATGTAPAGTGTAPAATGTGAAAADDAPAAAGGARAGGGSTR</sequence>
<feature type="region of interest" description="Disordered" evidence="6">
    <location>
        <begin position="1"/>
        <end position="21"/>
    </location>
</feature>
<keyword evidence="5" id="KW-0046">Antibiotic resistance</keyword>
<keyword evidence="4 8" id="KW-0067">ATP-binding</keyword>
<dbReference type="GO" id="GO:0005886">
    <property type="term" value="C:plasma membrane"/>
    <property type="evidence" value="ECO:0007669"/>
    <property type="project" value="UniProtKB-SubCell"/>
</dbReference>
<evidence type="ECO:0000313" key="8">
    <source>
        <dbReference type="EMBL" id="SES07571.1"/>
    </source>
</evidence>
<dbReference type="GO" id="GO:0016887">
    <property type="term" value="F:ATP hydrolysis activity"/>
    <property type="evidence" value="ECO:0007669"/>
    <property type="project" value="InterPro"/>
</dbReference>
<evidence type="ECO:0000313" key="9">
    <source>
        <dbReference type="Proteomes" id="UP000182841"/>
    </source>
</evidence>
<dbReference type="InterPro" id="IPR050763">
    <property type="entry name" value="ABC_transporter_ATP-binding"/>
</dbReference>
<evidence type="ECO:0000256" key="6">
    <source>
        <dbReference type="SAM" id="MobiDB-lite"/>
    </source>
</evidence>
<feature type="compositionally biased region" description="Low complexity" evidence="6">
    <location>
        <begin position="324"/>
        <end position="352"/>
    </location>
</feature>
<dbReference type="PROSITE" id="PS50893">
    <property type="entry name" value="ABC_TRANSPORTER_2"/>
    <property type="match status" value="1"/>
</dbReference>
<dbReference type="Proteomes" id="UP000182841">
    <property type="component" value="Unassembled WGS sequence"/>
</dbReference>
<dbReference type="Pfam" id="PF00005">
    <property type="entry name" value="ABC_tran"/>
    <property type="match status" value="1"/>
</dbReference>
<dbReference type="PANTHER" id="PTHR42711:SF16">
    <property type="entry name" value="ABC TRANSPORTER ATP-BINDING PROTEIN"/>
    <property type="match status" value="1"/>
</dbReference>
<keyword evidence="2" id="KW-0813">Transport</keyword>
<dbReference type="GO" id="GO:0005524">
    <property type="term" value="F:ATP binding"/>
    <property type="evidence" value="ECO:0007669"/>
    <property type="project" value="UniProtKB-KW"/>
</dbReference>
<reference evidence="9" key="1">
    <citation type="submission" date="2016-10" db="EMBL/GenBank/DDBJ databases">
        <authorList>
            <person name="Varghese N."/>
            <person name="Submissions S."/>
        </authorList>
    </citation>
    <scope>NUCLEOTIDE SEQUENCE [LARGE SCALE GENOMIC DNA]</scope>
    <source>
        <strain evidence="9">CGMCC 4.6825</strain>
    </source>
</reference>
<name>A0A1H9UE73_9ACTN</name>
<evidence type="ECO:0000256" key="3">
    <source>
        <dbReference type="ARBA" id="ARBA00022741"/>
    </source>
</evidence>
<feature type="compositionally biased region" description="Basic and acidic residues" evidence="6">
    <location>
        <begin position="1"/>
        <end position="10"/>
    </location>
</feature>
<evidence type="ECO:0000256" key="5">
    <source>
        <dbReference type="ARBA" id="ARBA00023251"/>
    </source>
</evidence>
<dbReference type="OrthoDB" id="9804819at2"/>
<dbReference type="AlphaFoldDB" id="A0A1H9UE73"/>
<dbReference type="SMART" id="SM00382">
    <property type="entry name" value="AAA"/>
    <property type="match status" value="1"/>
</dbReference>
<dbReference type="InterPro" id="IPR003593">
    <property type="entry name" value="AAA+_ATPase"/>
</dbReference>
<dbReference type="STRING" id="943816.AN217_07430"/>
<dbReference type="PROSITE" id="PS00211">
    <property type="entry name" value="ABC_TRANSPORTER_1"/>
    <property type="match status" value="1"/>
</dbReference>
<accession>A0A1H9UE73</accession>
<keyword evidence="9" id="KW-1185">Reference proteome</keyword>
<evidence type="ECO:0000259" key="7">
    <source>
        <dbReference type="PROSITE" id="PS50893"/>
    </source>
</evidence>
<keyword evidence="3" id="KW-0547">Nucleotide-binding</keyword>
<evidence type="ECO:0000256" key="1">
    <source>
        <dbReference type="ARBA" id="ARBA00004202"/>
    </source>
</evidence>
<dbReference type="InterPro" id="IPR017871">
    <property type="entry name" value="ABC_transporter-like_CS"/>
</dbReference>
<dbReference type="PANTHER" id="PTHR42711">
    <property type="entry name" value="ABC TRANSPORTER ATP-BINDING PROTEIN"/>
    <property type="match status" value="1"/>
</dbReference>
<proteinExistence type="predicted"/>
<feature type="region of interest" description="Disordered" evidence="6">
    <location>
        <begin position="324"/>
        <end position="361"/>
    </location>
</feature>
<gene>
    <name evidence="8" type="ORF">SAMN05421870_108100</name>
</gene>
<protein>
    <submittedName>
        <fullName evidence="8">ABC-2 type transport system ATP-binding protein</fullName>
    </submittedName>
</protein>
<dbReference type="Gene3D" id="3.40.50.300">
    <property type="entry name" value="P-loop containing nucleotide triphosphate hydrolases"/>
    <property type="match status" value="1"/>
</dbReference>
<evidence type="ECO:0000256" key="2">
    <source>
        <dbReference type="ARBA" id="ARBA00022448"/>
    </source>
</evidence>
<evidence type="ECO:0000256" key="4">
    <source>
        <dbReference type="ARBA" id="ARBA00022840"/>
    </source>
</evidence>
<dbReference type="GO" id="GO:0046677">
    <property type="term" value="P:response to antibiotic"/>
    <property type="evidence" value="ECO:0007669"/>
    <property type="project" value="UniProtKB-KW"/>
</dbReference>
<dbReference type="EMBL" id="FOGO01000008">
    <property type="protein sequence ID" value="SES07571.1"/>
    <property type="molecule type" value="Genomic_DNA"/>
</dbReference>
<comment type="subcellular location">
    <subcellularLocation>
        <location evidence="1">Cell membrane</location>
        <topology evidence="1">Peripheral membrane protein</topology>
    </subcellularLocation>
</comment>
<feature type="domain" description="ABC transporter" evidence="7">
    <location>
        <begin position="24"/>
        <end position="252"/>
    </location>
</feature>
<dbReference type="InterPro" id="IPR003439">
    <property type="entry name" value="ABC_transporter-like_ATP-bd"/>
</dbReference>
<dbReference type="SUPFAM" id="SSF52540">
    <property type="entry name" value="P-loop containing nucleoside triphosphate hydrolases"/>
    <property type="match status" value="1"/>
</dbReference>